<keyword evidence="2" id="KW-1185">Reference proteome</keyword>
<name>A0ACB1AD01_MELEN</name>
<protein>
    <submittedName>
        <fullName evidence="1">Uncharacterized protein</fullName>
    </submittedName>
</protein>
<organism evidence="1 2">
    <name type="scientific">Meloidogyne enterolobii</name>
    <name type="common">Root-knot nematode worm</name>
    <name type="synonym">Meloidogyne mayaguensis</name>
    <dbReference type="NCBI Taxonomy" id="390850"/>
    <lineage>
        <taxon>Eukaryota</taxon>
        <taxon>Metazoa</taxon>
        <taxon>Ecdysozoa</taxon>
        <taxon>Nematoda</taxon>
        <taxon>Chromadorea</taxon>
        <taxon>Rhabditida</taxon>
        <taxon>Tylenchina</taxon>
        <taxon>Tylenchomorpha</taxon>
        <taxon>Tylenchoidea</taxon>
        <taxon>Meloidogynidae</taxon>
        <taxon>Meloidogyninae</taxon>
        <taxon>Meloidogyne</taxon>
    </lineage>
</organism>
<evidence type="ECO:0000313" key="1">
    <source>
        <dbReference type="EMBL" id="CAK5089300.1"/>
    </source>
</evidence>
<proteinExistence type="predicted"/>
<comment type="caution">
    <text evidence="1">The sequence shown here is derived from an EMBL/GenBank/DDBJ whole genome shotgun (WGS) entry which is preliminary data.</text>
</comment>
<reference evidence="1" key="1">
    <citation type="submission" date="2023-11" db="EMBL/GenBank/DDBJ databases">
        <authorList>
            <person name="Poullet M."/>
        </authorList>
    </citation>
    <scope>NUCLEOTIDE SEQUENCE</scope>
    <source>
        <strain evidence="1">E1834</strain>
    </source>
</reference>
<evidence type="ECO:0000313" key="2">
    <source>
        <dbReference type="Proteomes" id="UP001497535"/>
    </source>
</evidence>
<dbReference type="EMBL" id="CAVMJV010000076">
    <property type="protein sequence ID" value="CAK5089300.1"/>
    <property type="molecule type" value="Genomic_DNA"/>
</dbReference>
<accession>A0ACB1AD01</accession>
<dbReference type="Proteomes" id="UP001497535">
    <property type="component" value="Unassembled WGS sequence"/>
</dbReference>
<sequence>MGKRRILLPREMDKEFEGLKKGRKEKNDCSVCGLVRGILFNYLWYLVKYMRQAKFFFGLFENITLPNKNLSYLINSSNDEKK</sequence>
<gene>
    <name evidence="1" type="ORF">MENTE1834_LOCUS37005</name>
</gene>